<dbReference type="Gene3D" id="3.30.1370.110">
    <property type="match status" value="1"/>
</dbReference>
<evidence type="ECO:0000259" key="7">
    <source>
        <dbReference type="PROSITE" id="PS50828"/>
    </source>
</evidence>
<dbReference type="GO" id="GO:0000272">
    <property type="term" value="P:polysaccharide catabolic process"/>
    <property type="evidence" value="ECO:0007669"/>
    <property type="project" value="InterPro"/>
</dbReference>
<keyword evidence="5" id="KW-0472">Membrane</keyword>
<dbReference type="SUPFAM" id="SSF160443">
    <property type="entry name" value="SMR domain-like"/>
    <property type="match status" value="1"/>
</dbReference>
<feature type="chain" id="PRO_5040937721" evidence="6">
    <location>
        <begin position="25"/>
        <end position="1718"/>
    </location>
</feature>
<dbReference type="Pfam" id="PF08238">
    <property type="entry name" value="Sel1"/>
    <property type="match status" value="3"/>
</dbReference>
<protein>
    <submittedName>
        <fullName evidence="8">18181_t:CDS:1</fullName>
    </submittedName>
</protein>
<dbReference type="InterPro" id="IPR017853">
    <property type="entry name" value="GH"/>
</dbReference>
<name>A0A9W4SIN9_9GLOM</name>
<keyword evidence="6" id="KW-0732">Signal</keyword>
<dbReference type="InterPro" id="IPR041036">
    <property type="entry name" value="GH5_C"/>
</dbReference>
<proteinExistence type="inferred from homology"/>
<feature type="region of interest" description="Disordered" evidence="4">
    <location>
        <begin position="215"/>
        <end position="288"/>
    </location>
</feature>
<evidence type="ECO:0000256" key="3">
    <source>
        <dbReference type="ARBA" id="ARBA00023295"/>
    </source>
</evidence>
<evidence type="ECO:0000256" key="5">
    <source>
        <dbReference type="SAM" id="Phobius"/>
    </source>
</evidence>
<dbReference type="Gene3D" id="3.20.20.80">
    <property type="entry name" value="Glycosidases"/>
    <property type="match status" value="2"/>
</dbReference>
<feature type="signal peptide" evidence="6">
    <location>
        <begin position="1"/>
        <end position="24"/>
    </location>
</feature>
<evidence type="ECO:0000256" key="4">
    <source>
        <dbReference type="SAM" id="MobiDB-lite"/>
    </source>
</evidence>
<dbReference type="GO" id="GO:0050295">
    <property type="term" value="F:steryl-beta-glucosidase activity"/>
    <property type="evidence" value="ECO:0007669"/>
    <property type="project" value="TreeGrafter"/>
</dbReference>
<gene>
    <name evidence="8" type="ORF">FWILDA_LOCUS4799</name>
</gene>
<keyword evidence="5" id="KW-1133">Transmembrane helix</keyword>
<dbReference type="Pfam" id="PF18564">
    <property type="entry name" value="Glyco_hydro_5_C"/>
    <property type="match status" value="1"/>
</dbReference>
<keyword evidence="5" id="KW-0812">Transmembrane</keyword>
<dbReference type="Pfam" id="PF00150">
    <property type="entry name" value="Cellulase"/>
    <property type="match status" value="1"/>
</dbReference>
<keyword evidence="3" id="KW-0326">Glycosidase</keyword>
<evidence type="ECO:0000256" key="1">
    <source>
        <dbReference type="ARBA" id="ARBA00005641"/>
    </source>
</evidence>
<dbReference type="PANTHER" id="PTHR31308:SF5">
    <property type="entry name" value="ERGOSTERYL-BETA-GLUCOSIDASE"/>
    <property type="match status" value="1"/>
</dbReference>
<organism evidence="8 9">
    <name type="scientific">Funneliformis geosporum</name>
    <dbReference type="NCBI Taxonomy" id="1117311"/>
    <lineage>
        <taxon>Eukaryota</taxon>
        <taxon>Fungi</taxon>
        <taxon>Fungi incertae sedis</taxon>
        <taxon>Mucoromycota</taxon>
        <taxon>Glomeromycotina</taxon>
        <taxon>Glomeromycetes</taxon>
        <taxon>Glomerales</taxon>
        <taxon>Glomeraceae</taxon>
        <taxon>Funneliformis</taxon>
    </lineage>
</organism>
<dbReference type="InterPro" id="IPR013780">
    <property type="entry name" value="Glyco_hydro_b"/>
</dbReference>
<sequence length="1718" mass="194690">MRTFSVIYTAFVVIALTSLPSIKAQTNNPDLPAFQYNLTEKPEGERAQLCDSNKGFCQTNCGGPEKAPMNFCNSTTMGWGCGCLDKVPDYLGYQWPINHAHCIGTGEACKNACEGPKVPVENKPKCNIACVESYSQVCGTPKQPPAYYNVADVNTVPTYAPPVEGANSTDGKAANGKNGNGGDSKNDGSGTNKNDASSINGVGNAAIALAIQPTSLPTMSPPSVEIIDNTKSTTTTSINNTTPEIHMDPDVSLSSDGDSSDERSFVNKTSDESAHFRPSHHHLKAPELKRSASVSSFSSYASSSPPDTPLSSTNIDANFILDKRNTLALGESGALAQNWFTSGSLKADGKWFKDEQGRICLLRGVNLCGNSKLPTKPNGSSHLNEGFFDHRNVSFVGRPFPLEEVHQHFARLRTWGLTFVRLLVTWESLEHAGPGVYDEEFIDYLINVIEQMPRYGIKCFIDPHQDCWSRFSGGSGAPGWTFEVAGLDMTKFKTTGAAYVHNMNHKPGDSLPMVWPTNYTKLASSTMFTLFWGGDVFAPNNTCEGVNVQEFLQTKYVNCYKHLASRLQHLEAVMGFELMNEPHQGYIGLADLHRYDEGKTLVFGDSPSALQSFALGDGIPQEIEVWIKSWPFPTRKDKTRLINEEHESAWLDGSCIWRQHGVWDVDAKTGKPKVLKKDYFLKHPKTGEKLEFYKDFYLPFVKRYSEGIQSVNKEYFVFVEPLPNEPPPKWTPSDHHNNVIFAPHWYDLKALFTKTFNGKITHDVQRLTRGAHHIAAATFFGISGAKKNYSGQVRNIIKNGLQYVGEKPCVIGECGIPMDINEKQAFLTNDWAHHSNFLDAVLCAMEKNLVNFTLWNYNPINDNTHGDHWYGEDFSIYSRPNNEKVITNTTTITKERKVHVVNGTREKKIKVHSLEIQTNFQDALKISSNESNEKNENTFVNSSEVNDECEIISNCTDITENCATSPTSPFDLTQVHFWEQDDGSDYEYFHQGGRVLEAVLRPYAAKIPGIPQSMNFNLKKLEFTFKFTNYPSSQQLYSIKAPETEIYIPNYHYKKLLLDIRVSDGDWRYVKSRQTLYWRVKDWKTEGVVHTLRIRVAENLIEGVEISNLGELSSNNSNNKLEDDEAKTFTIWLAGAVVVAAYLWTNEKGLKYIPMFDLHGYTKVQACQIVKNVILQCFELNISSIKFITGRGNHPNTNGERGVLFKNFKNWLKDDGIKSLIKTCKVGIGSYKVCLKENNIFMTLTSEKQDFFSIETIKSDLDMSLFIKDTLLDRKESNSLIVKEETNLSLIRKDELRIPVVTEELGISVIKEKELKIPKITDKVLSISVDTEELNLSPFISQELVRNEESNMPLSYKVENKVSNYLNTIFNSRFKRNLNSKAQRILTFIVLICFKGVEMSHNPMKSFHWRLAAIIYYKLVKKFTPSKIFDIGCSLLERNEKVGIKLIQEAAENEYGEAQLYLGGAYIDGRIIERDFKKSFEWILKSARNNNIEAEFYLGCMYKFGIGCVKDYNKSLCWFIRSAKHHHSEAQFFLRYLYGFGQMVQFTQKDALKWFMVSAENGQVNAQYILGQIYEMGLLGSNKNELKSLMWYMESLKQGHSLARYRIGKITQPEINSQINSQQFTKKFFLKLVNISHLSICYKKIDLGRKLHNLVKDESLETSLIYSFIQPYLTVSKECLFVLFLFLIIFGVETLFVLCLLIQTSIFLMRNNNKLQFN</sequence>
<feature type="compositionally biased region" description="Low complexity" evidence="4">
    <location>
        <begin position="226"/>
        <end position="242"/>
    </location>
</feature>
<dbReference type="Gene3D" id="1.25.40.10">
    <property type="entry name" value="Tetratricopeptide repeat domain"/>
    <property type="match status" value="1"/>
</dbReference>
<dbReference type="GO" id="GO:1904462">
    <property type="term" value="P:ergosteryl 3-beta-D-glucoside catabolic process"/>
    <property type="evidence" value="ECO:0007669"/>
    <property type="project" value="TreeGrafter"/>
</dbReference>
<dbReference type="OrthoDB" id="9971853at2759"/>
<dbReference type="SUPFAM" id="SSF51445">
    <property type="entry name" value="(Trans)glycosidases"/>
    <property type="match status" value="1"/>
</dbReference>
<dbReference type="InterPro" id="IPR036063">
    <property type="entry name" value="Smr_dom_sf"/>
</dbReference>
<dbReference type="Pfam" id="PF01713">
    <property type="entry name" value="Smr"/>
    <property type="match status" value="1"/>
</dbReference>
<evidence type="ECO:0000256" key="2">
    <source>
        <dbReference type="ARBA" id="ARBA00022801"/>
    </source>
</evidence>
<feature type="transmembrane region" description="Helical" evidence="5">
    <location>
        <begin position="1680"/>
        <end position="1708"/>
    </location>
</feature>
<comment type="similarity">
    <text evidence="1">Belongs to the glycosyl hydrolase 5 (cellulase A) family.</text>
</comment>
<dbReference type="InterPro" id="IPR002625">
    <property type="entry name" value="Smr_dom"/>
</dbReference>
<accession>A0A9W4SIN9</accession>
<dbReference type="SUPFAM" id="SSF81901">
    <property type="entry name" value="HCP-like"/>
    <property type="match status" value="1"/>
</dbReference>
<dbReference type="InterPro" id="IPR001547">
    <property type="entry name" value="Glyco_hydro_5"/>
</dbReference>
<evidence type="ECO:0000256" key="6">
    <source>
        <dbReference type="SAM" id="SignalP"/>
    </source>
</evidence>
<feature type="domain" description="Smr" evidence="7">
    <location>
        <begin position="1156"/>
        <end position="1194"/>
    </location>
</feature>
<dbReference type="Gene3D" id="2.60.40.1180">
    <property type="entry name" value="Golgi alpha-mannosidase II"/>
    <property type="match status" value="1"/>
</dbReference>
<keyword evidence="9" id="KW-1185">Reference proteome</keyword>
<dbReference type="PROSITE" id="PS50828">
    <property type="entry name" value="SMR"/>
    <property type="match status" value="1"/>
</dbReference>
<feature type="region of interest" description="Disordered" evidence="4">
    <location>
        <begin position="161"/>
        <end position="197"/>
    </location>
</feature>
<dbReference type="InterPro" id="IPR011990">
    <property type="entry name" value="TPR-like_helical_dom_sf"/>
</dbReference>
<dbReference type="PANTHER" id="PTHR31308">
    <property type="match status" value="1"/>
</dbReference>
<dbReference type="Proteomes" id="UP001153678">
    <property type="component" value="Unassembled WGS sequence"/>
</dbReference>
<dbReference type="SMART" id="SM00671">
    <property type="entry name" value="SEL1"/>
    <property type="match status" value="4"/>
</dbReference>
<dbReference type="InterPro" id="IPR006597">
    <property type="entry name" value="Sel1-like"/>
</dbReference>
<evidence type="ECO:0000313" key="9">
    <source>
        <dbReference type="Proteomes" id="UP001153678"/>
    </source>
</evidence>
<comment type="caution">
    <text evidence="8">The sequence shown here is derived from an EMBL/GenBank/DDBJ whole genome shotgun (WGS) entry which is preliminary data.</text>
</comment>
<keyword evidence="2" id="KW-0378">Hydrolase</keyword>
<feature type="compositionally biased region" description="Basic and acidic residues" evidence="4">
    <location>
        <begin position="260"/>
        <end position="275"/>
    </location>
</feature>
<dbReference type="InterPro" id="IPR052066">
    <property type="entry name" value="Glycosphingolipid_Hydrolases"/>
</dbReference>
<evidence type="ECO:0000313" key="8">
    <source>
        <dbReference type="EMBL" id="CAI2170876.1"/>
    </source>
</evidence>
<reference evidence="8" key="1">
    <citation type="submission" date="2022-08" db="EMBL/GenBank/DDBJ databases">
        <authorList>
            <person name="Kallberg Y."/>
            <person name="Tangrot J."/>
            <person name="Rosling A."/>
        </authorList>
    </citation>
    <scope>NUCLEOTIDE SEQUENCE</scope>
    <source>
        <strain evidence="8">Wild A</strain>
    </source>
</reference>
<dbReference type="EMBL" id="CAMKVN010000753">
    <property type="protein sequence ID" value="CAI2170876.1"/>
    <property type="molecule type" value="Genomic_DNA"/>
</dbReference>